<feature type="region of interest" description="Disordered" evidence="1">
    <location>
        <begin position="108"/>
        <end position="149"/>
    </location>
</feature>
<feature type="compositionally biased region" description="Pro residues" evidence="1">
    <location>
        <begin position="140"/>
        <end position="149"/>
    </location>
</feature>
<proteinExistence type="predicted"/>
<dbReference type="Proteomes" id="UP001150217">
    <property type="component" value="Unassembled WGS sequence"/>
</dbReference>
<gene>
    <name evidence="2" type="ORF">C8R41DRAFT_852738</name>
</gene>
<evidence type="ECO:0000313" key="2">
    <source>
        <dbReference type="EMBL" id="KAJ4469843.1"/>
    </source>
</evidence>
<evidence type="ECO:0000256" key="1">
    <source>
        <dbReference type="SAM" id="MobiDB-lite"/>
    </source>
</evidence>
<sequence length="336" mass="39129">THYDNDIISKPLLQRLGLGPGDDIDRWSHNTNSWCTDITTCAIEIDKKRRPILLKKPEVTTPLNLERYIERHDNLKNDKKVLKRTWEEGLQEKQSVEEGVMKRICSPKPKTRQRALTAPTHTQSSSSITKHFEPILYSPTPSPTPSPPPYDRYQTEAHAADMRQYLKETLRYVKSPQPVPLESPQPVMLKSPQLVMPKFPQSATPKPDTRGEDGTMRAQLKEEHRVCVSGVVASGRPWPHGMIVKDMIDSFTLVDSHYWKSRYPHNQQDRINEVFQGVSVDKRQFHKQRRAWQGMTRDEWAYAQSGGHEQEWVQWRKTSKGWKEENERNHRRIAIT</sequence>
<organism evidence="2 3">
    <name type="scientific">Lentinula lateritia</name>
    <dbReference type="NCBI Taxonomy" id="40482"/>
    <lineage>
        <taxon>Eukaryota</taxon>
        <taxon>Fungi</taxon>
        <taxon>Dikarya</taxon>
        <taxon>Basidiomycota</taxon>
        <taxon>Agaricomycotina</taxon>
        <taxon>Agaricomycetes</taxon>
        <taxon>Agaricomycetidae</taxon>
        <taxon>Agaricales</taxon>
        <taxon>Marasmiineae</taxon>
        <taxon>Omphalotaceae</taxon>
        <taxon>Lentinula</taxon>
    </lineage>
</organism>
<reference evidence="2" key="1">
    <citation type="submission" date="2022-08" db="EMBL/GenBank/DDBJ databases">
        <title>A Global Phylogenomic Analysis of the Shiitake Genus Lentinula.</title>
        <authorList>
            <consortium name="DOE Joint Genome Institute"/>
            <person name="Sierra-Patev S."/>
            <person name="Min B."/>
            <person name="Naranjo-Ortiz M."/>
            <person name="Looney B."/>
            <person name="Konkel Z."/>
            <person name="Slot J.C."/>
            <person name="Sakamoto Y."/>
            <person name="Steenwyk J.L."/>
            <person name="Rokas A."/>
            <person name="Carro J."/>
            <person name="Camarero S."/>
            <person name="Ferreira P."/>
            <person name="Molpeceres G."/>
            <person name="Ruiz-Duenas F.J."/>
            <person name="Serrano A."/>
            <person name="Henrissat B."/>
            <person name="Drula E."/>
            <person name="Hughes K.W."/>
            <person name="Mata J.L."/>
            <person name="Ishikawa N.K."/>
            <person name="Vargas-Isla R."/>
            <person name="Ushijima S."/>
            <person name="Smith C.A."/>
            <person name="Ahrendt S."/>
            <person name="Andreopoulos W."/>
            <person name="He G."/>
            <person name="Labutti K."/>
            <person name="Lipzen A."/>
            <person name="Ng V."/>
            <person name="Riley R."/>
            <person name="Sandor L."/>
            <person name="Barry K."/>
            <person name="Martinez A.T."/>
            <person name="Xiao Y."/>
            <person name="Gibbons J.G."/>
            <person name="Terashima K."/>
            <person name="Grigoriev I.V."/>
            <person name="Hibbett D.S."/>
        </authorList>
    </citation>
    <scope>NUCLEOTIDE SEQUENCE</scope>
    <source>
        <strain evidence="2">RHP3577 ss4</strain>
    </source>
</reference>
<evidence type="ECO:0000313" key="3">
    <source>
        <dbReference type="Proteomes" id="UP001150217"/>
    </source>
</evidence>
<accession>A0ABQ8V497</accession>
<feature type="non-terminal residue" evidence="2">
    <location>
        <position position="1"/>
    </location>
</feature>
<comment type="caution">
    <text evidence="2">The sequence shown here is derived from an EMBL/GenBank/DDBJ whole genome shotgun (WGS) entry which is preliminary data.</text>
</comment>
<dbReference type="EMBL" id="JANVFT010000094">
    <property type="protein sequence ID" value="KAJ4469843.1"/>
    <property type="molecule type" value="Genomic_DNA"/>
</dbReference>
<keyword evidence="3" id="KW-1185">Reference proteome</keyword>
<name>A0ABQ8V497_9AGAR</name>
<feature type="compositionally biased region" description="Polar residues" evidence="1">
    <location>
        <begin position="119"/>
        <end position="129"/>
    </location>
</feature>
<protein>
    <submittedName>
        <fullName evidence="2">Uncharacterized protein</fullName>
    </submittedName>
</protein>